<dbReference type="PANTHER" id="PTHR14239:SF10">
    <property type="entry name" value="REDUCTASE"/>
    <property type="match status" value="1"/>
</dbReference>
<keyword evidence="4" id="KW-1185">Reference proteome</keyword>
<dbReference type="InterPro" id="IPR028939">
    <property type="entry name" value="P5C_Rdtase_cat_N"/>
</dbReference>
<dbReference type="InterPro" id="IPR036291">
    <property type="entry name" value="NAD(P)-bd_dom_sf"/>
</dbReference>
<dbReference type="SUPFAM" id="SSF51735">
    <property type="entry name" value="NAD(P)-binding Rossmann-fold domains"/>
    <property type="match status" value="1"/>
</dbReference>
<reference evidence="3 4" key="1">
    <citation type="submission" date="2019-03" db="EMBL/GenBank/DDBJ databases">
        <title>Draft Genome Sequence of Duganella callidus sp. nov., a Novel Duganella Species Isolated from Cultivated Soil.</title>
        <authorList>
            <person name="Raths R."/>
            <person name="Peta V."/>
            <person name="Bucking H."/>
        </authorList>
    </citation>
    <scope>NUCLEOTIDE SEQUENCE [LARGE SCALE GENOMIC DNA]</scope>
    <source>
        <strain evidence="3 4">DN04</strain>
    </source>
</reference>
<sequence>MKIGFIGAGEVAVAIARYAISAGHEVVLSNSGNPAKLSAVIAQLGPEASAASASEAAQAPLVVLAVPWTKVRTVLASLPAWQNRVLIDATNPFLQISPSWILEDLGEDTASEIVARLADGARVVKAFNSVLMKNFSSASAEGRDKRLLLVSGNDADANATVVDLINSFGFAAIVLGTLRAGGKLQQAGGALAGHDLWIRG</sequence>
<dbReference type="GO" id="GO:0016491">
    <property type="term" value="F:oxidoreductase activity"/>
    <property type="evidence" value="ECO:0007669"/>
    <property type="project" value="UniProtKB-KW"/>
</dbReference>
<dbReference type="AlphaFoldDB" id="A0A4Y9SD52"/>
<dbReference type="RefSeq" id="WP_135202870.1">
    <property type="nucleotide sequence ID" value="NZ_SPVG01000180.1"/>
</dbReference>
<dbReference type="EMBL" id="SPVG01000180">
    <property type="protein sequence ID" value="TFW18687.1"/>
    <property type="molecule type" value="Genomic_DNA"/>
</dbReference>
<dbReference type="Pfam" id="PF03807">
    <property type="entry name" value="F420_oxidored"/>
    <property type="match status" value="1"/>
</dbReference>
<keyword evidence="1" id="KW-0560">Oxidoreductase</keyword>
<proteinExistence type="predicted"/>
<evidence type="ECO:0000256" key="1">
    <source>
        <dbReference type="ARBA" id="ARBA00023002"/>
    </source>
</evidence>
<dbReference type="Gene3D" id="3.40.50.720">
    <property type="entry name" value="NAD(P)-binding Rossmann-like Domain"/>
    <property type="match status" value="1"/>
</dbReference>
<dbReference type="PANTHER" id="PTHR14239">
    <property type="entry name" value="DUDULIN-RELATED"/>
    <property type="match status" value="1"/>
</dbReference>
<dbReference type="OrthoDB" id="5499754at2"/>
<accession>A0A4Y9SD52</accession>
<evidence type="ECO:0000313" key="4">
    <source>
        <dbReference type="Proteomes" id="UP000297729"/>
    </source>
</evidence>
<feature type="domain" description="Pyrroline-5-carboxylate reductase catalytic N-terminal" evidence="2">
    <location>
        <begin position="2"/>
        <end position="92"/>
    </location>
</feature>
<dbReference type="Proteomes" id="UP000297729">
    <property type="component" value="Unassembled WGS sequence"/>
</dbReference>
<dbReference type="InterPro" id="IPR051267">
    <property type="entry name" value="STEAP_metalloreductase"/>
</dbReference>
<organism evidence="3 4">
    <name type="scientific">Duganella callida</name>
    <dbReference type="NCBI Taxonomy" id="2561932"/>
    <lineage>
        <taxon>Bacteria</taxon>
        <taxon>Pseudomonadati</taxon>
        <taxon>Pseudomonadota</taxon>
        <taxon>Betaproteobacteria</taxon>
        <taxon>Burkholderiales</taxon>
        <taxon>Oxalobacteraceae</taxon>
        <taxon>Telluria group</taxon>
        <taxon>Duganella</taxon>
    </lineage>
</organism>
<gene>
    <name evidence="3" type="ORF">E4L98_17735</name>
</gene>
<protein>
    <submittedName>
        <fullName evidence="3">NADP oxidoreductase</fullName>
    </submittedName>
</protein>
<evidence type="ECO:0000259" key="2">
    <source>
        <dbReference type="Pfam" id="PF03807"/>
    </source>
</evidence>
<name>A0A4Y9SD52_9BURK</name>
<comment type="caution">
    <text evidence="3">The sequence shown here is derived from an EMBL/GenBank/DDBJ whole genome shotgun (WGS) entry which is preliminary data.</text>
</comment>
<evidence type="ECO:0000313" key="3">
    <source>
        <dbReference type="EMBL" id="TFW18687.1"/>
    </source>
</evidence>